<dbReference type="FunFam" id="3.30.1330.40:FF:000001">
    <property type="entry name" value="L-PSP family endoribonuclease"/>
    <property type="match status" value="1"/>
</dbReference>
<dbReference type="HOGENOM" id="CLU_100715_7_1_9"/>
<dbReference type="eggNOG" id="COG0251">
    <property type="taxonomic scope" value="Bacteria"/>
</dbReference>
<dbReference type="AlphaFoldDB" id="A0A075R6K6"/>
<evidence type="ECO:0000313" key="3">
    <source>
        <dbReference type="Proteomes" id="UP000005850"/>
    </source>
</evidence>
<dbReference type="Pfam" id="PF01042">
    <property type="entry name" value="Ribonuc_L-PSP"/>
    <property type="match status" value="1"/>
</dbReference>
<dbReference type="GO" id="GO:0005829">
    <property type="term" value="C:cytosol"/>
    <property type="evidence" value="ECO:0007669"/>
    <property type="project" value="TreeGrafter"/>
</dbReference>
<dbReference type="PANTHER" id="PTHR11803">
    <property type="entry name" value="2-IMINOBUTANOATE/2-IMINOPROPANOATE DEAMINASE RIDA"/>
    <property type="match status" value="1"/>
</dbReference>
<gene>
    <name evidence="2" type="ORF">BRLA_c027770</name>
</gene>
<keyword evidence="2" id="KW-0378">Hydrolase</keyword>
<dbReference type="RefSeq" id="WP_003336060.1">
    <property type="nucleotide sequence ID" value="NZ_CP007806.1"/>
</dbReference>
<dbReference type="InterPro" id="IPR006056">
    <property type="entry name" value="RidA"/>
</dbReference>
<evidence type="ECO:0000313" key="2">
    <source>
        <dbReference type="EMBL" id="AIG27096.1"/>
    </source>
</evidence>
<comment type="similarity">
    <text evidence="1">Belongs to the RutC family.</text>
</comment>
<dbReference type="SUPFAM" id="SSF55298">
    <property type="entry name" value="YjgF-like"/>
    <property type="match status" value="1"/>
</dbReference>
<dbReference type="InterPro" id="IPR019897">
    <property type="entry name" value="RidA_CS"/>
</dbReference>
<dbReference type="Proteomes" id="UP000005850">
    <property type="component" value="Chromosome"/>
</dbReference>
<dbReference type="NCBIfam" id="TIGR00004">
    <property type="entry name" value="Rid family detoxifying hydrolase"/>
    <property type="match status" value="1"/>
</dbReference>
<protein>
    <submittedName>
        <fullName evidence="2">Enamine/imine deaminase</fullName>
        <ecNumber evidence="2">3.5.4.-</ecNumber>
    </submittedName>
</protein>
<proteinExistence type="inferred from homology"/>
<keyword evidence="3" id="KW-1185">Reference proteome</keyword>
<evidence type="ECO:0000256" key="1">
    <source>
        <dbReference type="ARBA" id="ARBA00010552"/>
    </source>
</evidence>
<dbReference type="STRING" id="1042163.BRLA_c027770"/>
<dbReference type="PANTHER" id="PTHR11803:SF39">
    <property type="entry name" value="2-IMINOBUTANOATE_2-IMINOPROPANOATE DEAMINASE"/>
    <property type="match status" value="1"/>
</dbReference>
<dbReference type="InterPro" id="IPR006175">
    <property type="entry name" value="YjgF/YER057c/UK114"/>
</dbReference>
<dbReference type="EMBL" id="CP007806">
    <property type="protein sequence ID" value="AIG27096.1"/>
    <property type="molecule type" value="Genomic_DNA"/>
</dbReference>
<dbReference type="GO" id="GO:0019239">
    <property type="term" value="F:deaminase activity"/>
    <property type="evidence" value="ECO:0007669"/>
    <property type="project" value="TreeGrafter"/>
</dbReference>
<organism evidence="2 3">
    <name type="scientific">Brevibacillus laterosporus LMG 15441</name>
    <dbReference type="NCBI Taxonomy" id="1042163"/>
    <lineage>
        <taxon>Bacteria</taxon>
        <taxon>Bacillati</taxon>
        <taxon>Bacillota</taxon>
        <taxon>Bacilli</taxon>
        <taxon>Bacillales</taxon>
        <taxon>Paenibacillaceae</taxon>
        <taxon>Brevibacillus</taxon>
    </lineage>
</organism>
<dbReference type="EC" id="3.5.4.-" evidence="2"/>
<dbReference type="InterPro" id="IPR035959">
    <property type="entry name" value="RutC-like_sf"/>
</dbReference>
<dbReference type="KEGG" id="blr:BRLA_c027770"/>
<dbReference type="CDD" id="cd00448">
    <property type="entry name" value="YjgF_YER057c_UK114_family"/>
    <property type="match status" value="1"/>
</dbReference>
<sequence>MNRQVIHTEKAPQAIGPYSQAIKVNGMVYTSGQLGFKPGTADLFATVEEQTHQAMKNLQAILEEAGTSLEKVVKTTVFVQDLNDFAKVNEAYHTYFQKDAPARSCVQVAALPKGALVEIEAIAVVE</sequence>
<dbReference type="Gene3D" id="3.30.1330.40">
    <property type="entry name" value="RutC-like"/>
    <property type="match status" value="1"/>
</dbReference>
<name>A0A075R6K6_BRELA</name>
<dbReference type="PROSITE" id="PS01094">
    <property type="entry name" value="UPF0076"/>
    <property type="match status" value="1"/>
</dbReference>
<accession>A0A075R6K6</accession>
<reference evidence="2 3" key="1">
    <citation type="journal article" date="2011" name="J. Bacteriol.">
        <title>Genome sequence of Brevibacillus laterosporus LMG 15441, a pathogen of invertebrates.</title>
        <authorList>
            <person name="Djukic M."/>
            <person name="Poehlein A."/>
            <person name="Thurmer A."/>
            <person name="Daniel R."/>
        </authorList>
    </citation>
    <scope>NUCLEOTIDE SEQUENCE [LARGE SCALE GENOMIC DNA]</scope>
    <source>
        <strain evidence="2 3">LMG 15441</strain>
    </source>
</reference>